<dbReference type="AlphaFoldDB" id="A0A451DIX2"/>
<evidence type="ECO:0000256" key="1">
    <source>
        <dbReference type="HAMAP-Rule" id="MF_00386"/>
    </source>
</evidence>
<accession>A0A451DIX2</accession>
<organism evidence="2 3">
    <name type="scientific">Candidatus Erwinia haradaeae</name>
    <dbReference type="NCBI Taxonomy" id="1922217"/>
    <lineage>
        <taxon>Bacteria</taxon>
        <taxon>Pseudomonadati</taxon>
        <taxon>Pseudomonadota</taxon>
        <taxon>Gammaproteobacteria</taxon>
        <taxon>Enterobacterales</taxon>
        <taxon>Erwiniaceae</taxon>
        <taxon>Erwinia</taxon>
    </lineage>
</organism>
<dbReference type="RefSeq" id="WP_072666007.1">
    <property type="nucleotide sequence ID" value="NZ_LR217725.1"/>
</dbReference>
<keyword evidence="1" id="KW-1003">Cell membrane</keyword>
<dbReference type="PANTHER" id="PTHR33383:SF1">
    <property type="entry name" value="MEMBRANE PROTEIN INSERTION EFFICIENCY FACTOR-RELATED"/>
    <property type="match status" value="1"/>
</dbReference>
<dbReference type="OrthoDB" id="9801753at2"/>
<sequence>MESSLSLGSQILILIVRVYQCALSPFLGPRCRFQPTCSQYSIEALQRFGVFKGSWLSIKRILQCHPLSSCDNNPLPPRKH</sequence>
<protein>
    <recommendedName>
        <fullName evidence="1">Putative membrane protein insertion efficiency factor</fullName>
    </recommendedName>
</protein>
<dbReference type="SMART" id="SM01234">
    <property type="entry name" value="Haemolytic"/>
    <property type="match status" value="1"/>
</dbReference>
<dbReference type="KEGG" id="ehd:ERCIPSTX3056_083"/>
<comment type="similarity">
    <text evidence="1">Belongs to the UPF0161 family.</text>
</comment>
<comment type="subcellular location">
    <subcellularLocation>
        <location evidence="1">Cell membrane</location>
        <topology evidence="1">Peripheral membrane protein</topology>
        <orientation evidence="1">Cytoplasmic side</orientation>
    </subcellularLocation>
</comment>
<dbReference type="Pfam" id="PF01809">
    <property type="entry name" value="YidD"/>
    <property type="match status" value="1"/>
</dbReference>
<evidence type="ECO:0000313" key="3">
    <source>
        <dbReference type="Proteomes" id="UP000294462"/>
    </source>
</evidence>
<dbReference type="EMBL" id="LR217725">
    <property type="protein sequence ID" value="VFP86642.1"/>
    <property type="molecule type" value="Genomic_DNA"/>
</dbReference>
<keyword evidence="1" id="KW-0472">Membrane</keyword>
<dbReference type="PANTHER" id="PTHR33383">
    <property type="entry name" value="MEMBRANE PROTEIN INSERTION EFFICIENCY FACTOR-RELATED"/>
    <property type="match status" value="1"/>
</dbReference>
<proteinExistence type="inferred from homology"/>
<name>A0A451DIX2_9GAMM</name>
<reference evidence="2 3" key="1">
    <citation type="submission" date="2019-02" db="EMBL/GenBank/DDBJ databases">
        <authorList>
            <person name="Manzano-Marin A."/>
            <person name="Manzano-Marin A."/>
        </authorList>
    </citation>
    <scope>NUCLEOTIDE SEQUENCE [LARGE SCALE GENOMIC DNA]</scope>
    <source>
        <strain evidence="2 3">ErCipseudotaxifoliae</strain>
    </source>
</reference>
<dbReference type="NCBIfam" id="TIGR00278">
    <property type="entry name" value="membrane protein insertion efficiency factor YidD"/>
    <property type="match status" value="1"/>
</dbReference>
<gene>
    <name evidence="2" type="primary">yidD</name>
    <name evidence="2" type="ORF">ERCIPSTX3056_083</name>
</gene>
<dbReference type="Proteomes" id="UP000294462">
    <property type="component" value="Chromosome"/>
</dbReference>
<comment type="function">
    <text evidence="1">Could be involved in insertion of integral membrane proteins into the membrane.</text>
</comment>
<dbReference type="HAMAP" id="MF_00386">
    <property type="entry name" value="UPF0161_YidD"/>
    <property type="match status" value="1"/>
</dbReference>
<keyword evidence="3" id="KW-1185">Reference proteome</keyword>
<dbReference type="InterPro" id="IPR002696">
    <property type="entry name" value="Membr_insert_effic_factor_YidD"/>
</dbReference>
<dbReference type="GO" id="GO:0005886">
    <property type="term" value="C:plasma membrane"/>
    <property type="evidence" value="ECO:0007669"/>
    <property type="project" value="UniProtKB-SubCell"/>
</dbReference>
<evidence type="ECO:0000313" key="2">
    <source>
        <dbReference type="EMBL" id="VFP86642.1"/>
    </source>
</evidence>